<accession>A0A840RYU3</accession>
<protein>
    <recommendedName>
        <fullName evidence="2">Serine aminopeptidase S33 domain-containing protein</fullName>
    </recommendedName>
</protein>
<sequence>MKPIKYKKMTGMGGIVALGWLVFTAAVAVTQRKLIFKPVRIKEVERPRSIGHRTRPVVLRSMDGTRLSGWLLTPRAAGPHPAVVYFGGRSEEVSWVARDAWRMFPNMTVLAINYRGYGDSEGIPGELKMIEDAHMLFDWVMEHRHIAPGQIAVVGRSLGSGVAVQLAVSRPVAAVVLITPYDSILAIAKRRFPSIPGFVLRHRFDSVKHAPLLSAPTFIIRAASDDVVPASHTDLLVAKLTTTPRDETIPDSDHSNIPYLESTQGRIAEFLTSKFKDARPLPLIARPSESAGENLNPPPLSGLPQQGPAA</sequence>
<dbReference type="Proteomes" id="UP000571084">
    <property type="component" value="Unassembled WGS sequence"/>
</dbReference>
<dbReference type="InterPro" id="IPR029058">
    <property type="entry name" value="AB_hydrolase_fold"/>
</dbReference>
<feature type="domain" description="Serine aminopeptidase S33" evidence="2">
    <location>
        <begin position="79"/>
        <end position="181"/>
    </location>
</feature>
<evidence type="ECO:0000256" key="1">
    <source>
        <dbReference type="SAM" id="MobiDB-lite"/>
    </source>
</evidence>
<dbReference type="Gene3D" id="3.40.50.1820">
    <property type="entry name" value="alpha/beta hydrolase"/>
    <property type="match status" value="1"/>
</dbReference>
<name>A0A840RYU3_9BURK</name>
<comment type="caution">
    <text evidence="3">The sequence shown here is derived from an EMBL/GenBank/DDBJ whole genome shotgun (WGS) entry which is preliminary data.</text>
</comment>
<evidence type="ECO:0000313" key="4">
    <source>
        <dbReference type="Proteomes" id="UP000571084"/>
    </source>
</evidence>
<keyword evidence="4" id="KW-1185">Reference proteome</keyword>
<dbReference type="InterPro" id="IPR022742">
    <property type="entry name" value="Hydrolase_4"/>
</dbReference>
<feature type="region of interest" description="Disordered" evidence="1">
    <location>
        <begin position="282"/>
        <end position="310"/>
    </location>
</feature>
<evidence type="ECO:0000259" key="2">
    <source>
        <dbReference type="Pfam" id="PF12146"/>
    </source>
</evidence>
<dbReference type="SUPFAM" id="SSF53474">
    <property type="entry name" value="alpha/beta-Hydrolases"/>
    <property type="match status" value="1"/>
</dbReference>
<dbReference type="PANTHER" id="PTHR12277">
    <property type="entry name" value="ALPHA/BETA HYDROLASE DOMAIN-CONTAINING PROTEIN"/>
    <property type="match status" value="1"/>
</dbReference>
<dbReference type="RefSeq" id="WP_168054067.1">
    <property type="nucleotide sequence ID" value="NZ_JAAOZT010000003.1"/>
</dbReference>
<evidence type="ECO:0000313" key="3">
    <source>
        <dbReference type="EMBL" id="MBB5201590.1"/>
    </source>
</evidence>
<gene>
    <name evidence="3" type="ORF">HNR39_003443</name>
</gene>
<proteinExistence type="predicted"/>
<reference evidence="3 4" key="1">
    <citation type="submission" date="2020-08" db="EMBL/GenBank/DDBJ databases">
        <title>Genomic Encyclopedia of Type Strains, Phase IV (KMG-IV): sequencing the most valuable type-strain genomes for metagenomic binning, comparative biology and taxonomic classification.</title>
        <authorList>
            <person name="Goeker M."/>
        </authorList>
    </citation>
    <scope>NUCLEOTIDE SEQUENCE [LARGE SCALE GENOMIC DNA]</scope>
    <source>
        <strain evidence="3 4">DSM 23240</strain>
    </source>
</reference>
<organism evidence="3 4">
    <name type="scientific">Glaciimonas immobilis</name>
    <dbReference type="NCBI Taxonomy" id="728004"/>
    <lineage>
        <taxon>Bacteria</taxon>
        <taxon>Pseudomonadati</taxon>
        <taxon>Pseudomonadota</taxon>
        <taxon>Betaproteobacteria</taxon>
        <taxon>Burkholderiales</taxon>
        <taxon>Oxalobacteraceae</taxon>
        <taxon>Glaciimonas</taxon>
    </lineage>
</organism>
<dbReference type="EMBL" id="JACHHQ010000007">
    <property type="protein sequence ID" value="MBB5201590.1"/>
    <property type="molecule type" value="Genomic_DNA"/>
</dbReference>
<dbReference type="Pfam" id="PF12146">
    <property type="entry name" value="Hydrolase_4"/>
    <property type="match status" value="1"/>
</dbReference>
<dbReference type="AlphaFoldDB" id="A0A840RYU3"/>